<dbReference type="Pfam" id="PF03992">
    <property type="entry name" value="ABM"/>
    <property type="match status" value="1"/>
</dbReference>
<dbReference type="Gene3D" id="3.30.70.100">
    <property type="match status" value="1"/>
</dbReference>
<protein>
    <recommendedName>
        <fullName evidence="1">ABM domain-containing protein</fullName>
    </recommendedName>
</protein>
<dbReference type="OrthoDB" id="10011777at2759"/>
<accession>A0A316VPH4</accession>
<sequence length="115" mass="12689">MSLGPNFLGKTPGPDSGPFSAVANITAKSESDLKEIMPLLLAVQKNANSNNEPDCTEYKVIQAHDDPLAIVVYEQYNSADALSFHYNQEDFQKFAKAAGEKTSVAHLRFYKHITQ</sequence>
<feature type="domain" description="ABM" evidence="1">
    <location>
        <begin position="19"/>
        <end position="113"/>
    </location>
</feature>
<evidence type="ECO:0000313" key="2">
    <source>
        <dbReference type="EMBL" id="PWN38051.1"/>
    </source>
</evidence>
<proteinExistence type="predicted"/>
<dbReference type="RefSeq" id="XP_025358353.1">
    <property type="nucleotide sequence ID" value="XM_025500730.1"/>
</dbReference>
<reference evidence="2 3" key="1">
    <citation type="journal article" date="2018" name="Mol. Biol. Evol.">
        <title>Broad Genomic Sampling Reveals a Smut Pathogenic Ancestry of the Fungal Clade Ustilaginomycotina.</title>
        <authorList>
            <person name="Kijpornyongpan T."/>
            <person name="Mondo S.J."/>
            <person name="Barry K."/>
            <person name="Sandor L."/>
            <person name="Lee J."/>
            <person name="Lipzen A."/>
            <person name="Pangilinan J."/>
            <person name="LaButti K."/>
            <person name="Hainaut M."/>
            <person name="Henrissat B."/>
            <person name="Grigoriev I.V."/>
            <person name="Spatafora J.W."/>
            <person name="Aime M.C."/>
        </authorList>
    </citation>
    <scope>NUCLEOTIDE SEQUENCE [LARGE SCALE GENOMIC DNA]</scope>
    <source>
        <strain evidence="2 3">MCA 3882</strain>
    </source>
</reference>
<evidence type="ECO:0000313" key="3">
    <source>
        <dbReference type="Proteomes" id="UP000245771"/>
    </source>
</evidence>
<dbReference type="PROSITE" id="PS51725">
    <property type="entry name" value="ABM"/>
    <property type="match status" value="1"/>
</dbReference>
<dbReference type="AlphaFoldDB" id="A0A316VPH4"/>
<dbReference type="SUPFAM" id="SSF54909">
    <property type="entry name" value="Dimeric alpha+beta barrel"/>
    <property type="match status" value="1"/>
</dbReference>
<gene>
    <name evidence="2" type="ORF">FA14DRAFT_177327</name>
</gene>
<dbReference type="Proteomes" id="UP000245771">
    <property type="component" value="Unassembled WGS sequence"/>
</dbReference>
<keyword evidence="3" id="KW-1185">Reference proteome</keyword>
<dbReference type="EMBL" id="KZ819602">
    <property type="protein sequence ID" value="PWN38051.1"/>
    <property type="molecule type" value="Genomic_DNA"/>
</dbReference>
<name>A0A316VPH4_9BASI</name>
<dbReference type="InterPro" id="IPR007138">
    <property type="entry name" value="ABM_dom"/>
</dbReference>
<dbReference type="InterPro" id="IPR011008">
    <property type="entry name" value="Dimeric_a/b-barrel"/>
</dbReference>
<organism evidence="2 3">
    <name type="scientific">Meira miltonrushii</name>
    <dbReference type="NCBI Taxonomy" id="1280837"/>
    <lineage>
        <taxon>Eukaryota</taxon>
        <taxon>Fungi</taxon>
        <taxon>Dikarya</taxon>
        <taxon>Basidiomycota</taxon>
        <taxon>Ustilaginomycotina</taxon>
        <taxon>Exobasidiomycetes</taxon>
        <taxon>Exobasidiales</taxon>
        <taxon>Brachybasidiaceae</taxon>
        <taxon>Meira</taxon>
    </lineage>
</organism>
<dbReference type="GeneID" id="37022511"/>
<dbReference type="InParanoid" id="A0A316VPH4"/>
<evidence type="ECO:0000259" key="1">
    <source>
        <dbReference type="PROSITE" id="PS51725"/>
    </source>
</evidence>